<proteinExistence type="predicted"/>
<organism evidence="1 2">
    <name type="scientific">Desulfitobacterium dehalogenans</name>
    <dbReference type="NCBI Taxonomy" id="36854"/>
    <lineage>
        <taxon>Bacteria</taxon>
        <taxon>Bacillati</taxon>
        <taxon>Bacillota</taxon>
        <taxon>Clostridia</taxon>
        <taxon>Eubacteriales</taxon>
        <taxon>Desulfitobacteriaceae</taxon>
        <taxon>Desulfitobacterium</taxon>
    </lineage>
</organism>
<sequence>MARMTFKAGDEYALKLSRLATNQSEIAKKAIYAGAKIVADEIKSNLDAIPEEKFRYLRDGDQFSGITQEQKRDLLDSFGITPITTDEKGNWNAKIGFDGYGSKSTKKYHRGLPNQLLARAIESGSSVRRKVPFVRPAVTAKKKAAQAEMGRVVDEEIKKLMK</sequence>
<dbReference type="Proteomes" id="UP000553059">
    <property type="component" value="Unassembled WGS sequence"/>
</dbReference>
<reference evidence="1 2" key="1">
    <citation type="journal article" date="2020" name="Biotechnol. Biofuels">
        <title>New insights from the biogas microbiome by comprehensive genome-resolved metagenomics of nearly 1600 species originating from multiple anaerobic digesters.</title>
        <authorList>
            <person name="Campanaro S."/>
            <person name="Treu L."/>
            <person name="Rodriguez-R L.M."/>
            <person name="Kovalovszki A."/>
            <person name="Ziels R.M."/>
            <person name="Maus I."/>
            <person name="Zhu X."/>
            <person name="Kougias P.G."/>
            <person name="Basile A."/>
            <person name="Luo G."/>
            <person name="Schluter A."/>
            <person name="Konstantinidis K.T."/>
            <person name="Angelidaki I."/>
        </authorList>
    </citation>
    <scope>NUCLEOTIDE SEQUENCE [LARGE SCALE GENOMIC DNA]</scope>
    <source>
        <strain evidence="1">AS05jafATM_4</strain>
    </source>
</reference>
<comment type="caution">
    <text evidence="1">The sequence shown here is derived from an EMBL/GenBank/DDBJ whole genome shotgun (WGS) entry which is preliminary data.</text>
</comment>
<accession>A0A7C6Z617</accession>
<gene>
    <name evidence="1" type="ORF">GX523_15340</name>
</gene>
<evidence type="ECO:0000313" key="1">
    <source>
        <dbReference type="EMBL" id="HHY28089.1"/>
    </source>
</evidence>
<dbReference type="AlphaFoldDB" id="A0A7C6Z617"/>
<evidence type="ECO:0000313" key="2">
    <source>
        <dbReference type="Proteomes" id="UP000553059"/>
    </source>
</evidence>
<protein>
    <recommendedName>
        <fullName evidence="3">Phage protein, HK97 gp10 family</fullName>
    </recommendedName>
</protein>
<name>A0A7C6Z617_9FIRM</name>
<dbReference type="EMBL" id="DUTF01000334">
    <property type="protein sequence ID" value="HHY28089.1"/>
    <property type="molecule type" value="Genomic_DNA"/>
</dbReference>
<evidence type="ECO:0008006" key="3">
    <source>
        <dbReference type="Google" id="ProtNLM"/>
    </source>
</evidence>